<dbReference type="InParanoid" id="U5HC90"/>
<evidence type="ECO:0000313" key="4">
    <source>
        <dbReference type="Proteomes" id="UP000017200"/>
    </source>
</evidence>
<reference evidence="3" key="4">
    <citation type="submission" date="2015-06" db="UniProtKB">
        <authorList>
            <consortium name="EnsemblFungi"/>
        </authorList>
    </citation>
    <scope>IDENTIFICATION</scope>
</reference>
<reference evidence="2 4" key="3">
    <citation type="journal article" date="2015" name="BMC Genomics">
        <title>Sex and parasites: genomic and transcriptomic analysis of Microbotryum lychnidis-dioicae, the biotrophic and plant-castrating anther smut fungus.</title>
        <authorList>
            <person name="Perlin M.H."/>
            <person name="Amselem J."/>
            <person name="Fontanillas E."/>
            <person name="Toh S.S."/>
            <person name="Chen Z."/>
            <person name="Goldberg J."/>
            <person name="Duplessis S."/>
            <person name="Henrissat B."/>
            <person name="Young S."/>
            <person name="Zeng Q."/>
            <person name="Aguileta G."/>
            <person name="Petit E."/>
            <person name="Badouin H."/>
            <person name="Andrews J."/>
            <person name="Razeeq D."/>
            <person name="Gabaldon T."/>
            <person name="Quesneville H."/>
            <person name="Giraud T."/>
            <person name="Hood M.E."/>
            <person name="Schultz D.J."/>
            <person name="Cuomo C.A."/>
        </authorList>
    </citation>
    <scope>NUCLEOTIDE SEQUENCE [LARGE SCALE GENOMIC DNA]</scope>
    <source>
        <strain evidence="4">p1A1 Lamole</strain>
        <strain evidence="2">P1A1 Lamole</strain>
    </source>
</reference>
<protein>
    <submittedName>
        <fullName evidence="2 3">Uncharacterized protein</fullName>
    </submittedName>
</protein>
<evidence type="ECO:0000313" key="2">
    <source>
        <dbReference type="EMBL" id="KDE04813.1"/>
    </source>
</evidence>
<dbReference type="Proteomes" id="UP000017200">
    <property type="component" value="Unassembled WGS sequence"/>
</dbReference>
<proteinExistence type="predicted"/>
<gene>
    <name evidence="2" type="ORF">MVLG_04777</name>
</gene>
<feature type="compositionally biased region" description="Basic and acidic residues" evidence="1">
    <location>
        <begin position="34"/>
        <end position="63"/>
    </location>
</feature>
<evidence type="ECO:0000256" key="1">
    <source>
        <dbReference type="SAM" id="MobiDB-lite"/>
    </source>
</evidence>
<dbReference type="OrthoDB" id="10586337at2759"/>
<evidence type="ECO:0000313" key="3">
    <source>
        <dbReference type="EnsemblFungi" id="MVLG_04777T0"/>
    </source>
</evidence>
<reference evidence="4" key="1">
    <citation type="submission" date="2010-11" db="EMBL/GenBank/DDBJ databases">
        <title>The genome sequence of Microbotryum violaceum strain p1A1 Lamole.</title>
        <authorList>
            <person name="Cuomo C."/>
            <person name="Perlin M."/>
            <person name="Young S.K."/>
            <person name="Zeng Q."/>
            <person name="Gargeya S."/>
            <person name="Alvarado L."/>
            <person name="Berlin A."/>
            <person name="Chapman S.B."/>
            <person name="Chen Z."/>
            <person name="Freedman E."/>
            <person name="Gellesch M."/>
            <person name="Goldberg J."/>
            <person name="Griggs A."/>
            <person name="Gujja S."/>
            <person name="Heilman E."/>
            <person name="Heiman D."/>
            <person name="Howarth C."/>
            <person name="Mehta T."/>
            <person name="Neiman D."/>
            <person name="Pearson M."/>
            <person name="Roberts A."/>
            <person name="Saif S."/>
            <person name="Shea T."/>
            <person name="Shenoy N."/>
            <person name="Sisk P."/>
            <person name="Stolte C."/>
            <person name="Sykes S."/>
            <person name="White J."/>
            <person name="Yandava C."/>
            <person name="Haas B."/>
            <person name="Nusbaum C."/>
            <person name="Birren B."/>
        </authorList>
    </citation>
    <scope>NUCLEOTIDE SEQUENCE [LARGE SCALE GENOMIC DNA]</scope>
    <source>
        <strain evidence="4">p1A1 Lamole</strain>
    </source>
</reference>
<organism evidence="2">
    <name type="scientific">Microbotryum lychnidis-dioicae (strain p1A1 Lamole / MvSl-1064)</name>
    <name type="common">Anther smut fungus</name>
    <dbReference type="NCBI Taxonomy" id="683840"/>
    <lineage>
        <taxon>Eukaryota</taxon>
        <taxon>Fungi</taxon>
        <taxon>Dikarya</taxon>
        <taxon>Basidiomycota</taxon>
        <taxon>Pucciniomycotina</taxon>
        <taxon>Microbotryomycetes</taxon>
        <taxon>Microbotryales</taxon>
        <taxon>Microbotryaceae</taxon>
        <taxon>Microbotryum</taxon>
    </lineage>
</organism>
<dbReference type="HOGENOM" id="CLU_2335203_0_0_1"/>
<name>U5HC90_USTV1</name>
<reference evidence="2" key="2">
    <citation type="submission" date="2010-11" db="EMBL/GenBank/DDBJ databases">
        <authorList>
            <consortium name="The Broad Institute Genome Sequencing Platform"/>
            <person name="Earl A."/>
            <person name="Ward D."/>
            <person name="Feldgarden M."/>
            <person name="Gevers D."/>
            <person name="Butler R."/>
            <person name="Young S.K."/>
            <person name="Zeng Q."/>
            <person name="Gargeya S."/>
            <person name="Fitzgerald M."/>
            <person name="Haas B."/>
            <person name="Abouelleil A."/>
            <person name="Alvarado L."/>
            <person name="Arachchi H.M."/>
            <person name="Berlin A."/>
            <person name="Brown A."/>
            <person name="Chapman S.B."/>
            <person name="Chen Z."/>
            <person name="Dunbar C."/>
            <person name="Freedman E."/>
            <person name="Gearin G."/>
            <person name="Gellesch M."/>
            <person name="Goldberg J."/>
            <person name="Griggs A."/>
            <person name="Gujja S."/>
            <person name="Heilman E."/>
            <person name="Heiman D."/>
            <person name="Howarth C."/>
            <person name="Larson L."/>
            <person name="Lui A."/>
            <person name="MacDonald P.J.P."/>
            <person name="Mehta T."/>
            <person name="Montmayeur A."/>
            <person name="Murphy C."/>
            <person name="Neiman D."/>
            <person name="Pearson M."/>
            <person name="Priest M."/>
            <person name="Roberts A."/>
            <person name="Saif S."/>
            <person name="Shea T."/>
            <person name="Shenoy N."/>
            <person name="Sisk P."/>
            <person name="Stolte C."/>
            <person name="Sykes S."/>
            <person name="White J."/>
            <person name="Yandava C."/>
            <person name="Wortman J."/>
            <person name="Nusbaum C."/>
            <person name="Birren B."/>
        </authorList>
    </citation>
    <scope>NUCLEOTIDE SEQUENCE</scope>
    <source>
        <strain evidence="2">P1A1 Lamole</strain>
    </source>
</reference>
<dbReference type="EMBL" id="AEIJ01000468">
    <property type="status" value="NOT_ANNOTATED_CDS"/>
    <property type="molecule type" value="Genomic_DNA"/>
</dbReference>
<feature type="region of interest" description="Disordered" evidence="1">
    <location>
        <begin position="22"/>
        <end position="98"/>
    </location>
</feature>
<dbReference type="EMBL" id="GL541698">
    <property type="protein sequence ID" value="KDE04813.1"/>
    <property type="molecule type" value="Genomic_DNA"/>
</dbReference>
<sequence>MFSLINRSVRLVPTSFTRSLTTTSIRNDATSPLKELKKESATISHQDAKKNEAEAEQKKKADSEVSPTKSKKAGETTKYGTTEKKKTVGAPKGGKKSQ</sequence>
<accession>U5HC90</accession>
<dbReference type="EnsemblFungi" id="MVLG_04777T0">
    <property type="protein sequence ID" value="MVLG_04777T0"/>
    <property type="gene ID" value="MVLG_04777"/>
</dbReference>
<keyword evidence="4" id="KW-1185">Reference proteome</keyword>
<dbReference type="AlphaFoldDB" id="U5HC90"/>